<evidence type="ECO:0000313" key="12">
    <source>
        <dbReference type="EMBL" id="MCS3710892.1"/>
    </source>
</evidence>
<dbReference type="Gene3D" id="1.20.5.3310">
    <property type="match status" value="1"/>
</dbReference>
<dbReference type="Proteomes" id="UP001155144">
    <property type="component" value="Unassembled WGS sequence"/>
</dbReference>
<comment type="caution">
    <text evidence="11">The sequence shown here is derived from an EMBL/GenBank/DDBJ whole genome shotgun (WGS) entry which is preliminary data.</text>
</comment>
<protein>
    <recommendedName>
        <fullName evidence="9">Sec-independent protein translocase protein TatA</fullName>
    </recommendedName>
</protein>
<feature type="compositionally biased region" description="Polar residues" evidence="10">
    <location>
        <begin position="114"/>
        <end position="127"/>
    </location>
</feature>
<dbReference type="NCBIfam" id="TIGR01411">
    <property type="entry name" value="tatAE"/>
    <property type="match status" value="1"/>
</dbReference>
<dbReference type="Proteomes" id="UP001155027">
    <property type="component" value="Unassembled WGS sequence"/>
</dbReference>
<evidence type="ECO:0000256" key="1">
    <source>
        <dbReference type="ARBA" id="ARBA00004162"/>
    </source>
</evidence>
<evidence type="ECO:0000256" key="6">
    <source>
        <dbReference type="ARBA" id="ARBA00022989"/>
    </source>
</evidence>
<dbReference type="EMBL" id="JANUAE010000009">
    <property type="protein sequence ID" value="MCS3710892.1"/>
    <property type="molecule type" value="Genomic_DNA"/>
</dbReference>
<evidence type="ECO:0000256" key="4">
    <source>
        <dbReference type="ARBA" id="ARBA00022692"/>
    </source>
</evidence>
<dbReference type="InterPro" id="IPR003369">
    <property type="entry name" value="TatA/B/E"/>
</dbReference>
<evidence type="ECO:0000256" key="10">
    <source>
        <dbReference type="SAM" id="MobiDB-lite"/>
    </source>
</evidence>
<keyword evidence="5 9" id="KW-0653">Protein transport</keyword>
<dbReference type="EMBL" id="JANUAU010000005">
    <property type="protein sequence ID" value="MCS3677854.1"/>
    <property type="molecule type" value="Genomic_DNA"/>
</dbReference>
<dbReference type="AlphaFoldDB" id="A0A9X2PWK3"/>
<dbReference type="Pfam" id="PF02416">
    <property type="entry name" value="TatA_B_E"/>
    <property type="match status" value="1"/>
</dbReference>
<evidence type="ECO:0000256" key="9">
    <source>
        <dbReference type="HAMAP-Rule" id="MF_00236"/>
    </source>
</evidence>
<name>A0A9X2PWK3_9BACT</name>
<dbReference type="PRINTS" id="PR01506">
    <property type="entry name" value="TATBPROTEIN"/>
</dbReference>
<evidence type="ECO:0000256" key="8">
    <source>
        <dbReference type="ARBA" id="ARBA00023136"/>
    </source>
</evidence>
<proteinExistence type="inferred from homology"/>
<dbReference type="GO" id="GO:0008320">
    <property type="term" value="F:protein transmembrane transporter activity"/>
    <property type="evidence" value="ECO:0007669"/>
    <property type="project" value="UniProtKB-UniRule"/>
</dbReference>
<keyword evidence="2 9" id="KW-0813">Transport</keyword>
<evidence type="ECO:0000313" key="11">
    <source>
        <dbReference type="EMBL" id="MCS3677854.1"/>
    </source>
</evidence>
<reference evidence="11" key="1">
    <citation type="submission" date="2022-08" db="EMBL/GenBank/DDBJ databases">
        <title>Genomic Encyclopedia of Type Strains, Phase V (KMG-V): Genome sequencing to study the core and pangenomes of soil and plant-associated prokaryotes.</title>
        <authorList>
            <person name="Whitman W."/>
        </authorList>
    </citation>
    <scope>NUCLEOTIDE SEQUENCE</scope>
    <source>
        <strain evidence="11">0</strain>
        <strain evidence="13">SP2016B</strain>
        <strain evidence="14">SP3026</strain>
        <strain evidence="12">SP3049</strain>
    </source>
</reference>
<evidence type="ECO:0000256" key="7">
    <source>
        <dbReference type="ARBA" id="ARBA00023010"/>
    </source>
</evidence>
<dbReference type="GO" id="GO:0043953">
    <property type="term" value="P:protein transport by the Tat complex"/>
    <property type="evidence" value="ECO:0007669"/>
    <property type="project" value="UniProtKB-UniRule"/>
</dbReference>
<feature type="transmembrane region" description="Helical" evidence="9">
    <location>
        <begin position="12"/>
        <end position="34"/>
    </location>
</feature>
<comment type="function">
    <text evidence="9">Part of the twin-arginine translocation (Tat) system that transports large folded proteins containing a characteristic twin-arginine motif in their signal peptide across membranes. TatA could form the protein-conducting channel of the Tat system.</text>
</comment>
<evidence type="ECO:0000256" key="5">
    <source>
        <dbReference type="ARBA" id="ARBA00022927"/>
    </source>
</evidence>
<comment type="similarity">
    <text evidence="9">Belongs to the TatA/E family.</text>
</comment>
<sequence>MRALFLPTKPSTIPMGGIGFPELIIIFLVLLLVFGAKRIPEIARGIGKGIREFKSATNEISREIENEGQGRQINEPQAPQQGAPQPRQGQQQRPQGQPQDRPSEPAAEEPADGGSQSPGAAESNAQGQEKEQPS</sequence>
<organism evidence="11 15">
    <name type="scientific">Salinibacter ruber</name>
    <dbReference type="NCBI Taxonomy" id="146919"/>
    <lineage>
        <taxon>Bacteria</taxon>
        <taxon>Pseudomonadati</taxon>
        <taxon>Rhodothermota</taxon>
        <taxon>Rhodothermia</taxon>
        <taxon>Rhodothermales</taxon>
        <taxon>Salinibacteraceae</taxon>
        <taxon>Salinibacter</taxon>
    </lineage>
</organism>
<dbReference type="RefSeq" id="WP_240316087.1">
    <property type="nucleotide sequence ID" value="NZ_CALTSF010000003.1"/>
</dbReference>
<dbReference type="HAMAP" id="MF_00236">
    <property type="entry name" value="TatA_E"/>
    <property type="match status" value="1"/>
</dbReference>
<keyword evidence="7 9" id="KW-0811">Translocation</keyword>
<feature type="region of interest" description="Disordered" evidence="10">
    <location>
        <begin position="61"/>
        <end position="134"/>
    </location>
</feature>
<keyword evidence="4 9" id="KW-0812">Transmembrane</keyword>
<evidence type="ECO:0000313" key="13">
    <source>
        <dbReference type="EMBL" id="MCS3864758.1"/>
    </source>
</evidence>
<dbReference type="Proteomes" id="UP001155034">
    <property type="component" value="Unassembled WGS sequence"/>
</dbReference>
<dbReference type="PANTHER" id="PTHR42982">
    <property type="entry name" value="SEC-INDEPENDENT PROTEIN TRANSLOCASE PROTEIN TATA"/>
    <property type="match status" value="1"/>
</dbReference>
<evidence type="ECO:0000256" key="3">
    <source>
        <dbReference type="ARBA" id="ARBA00022475"/>
    </source>
</evidence>
<feature type="compositionally biased region" description="Low complexity" evidence="10">
    <location>
        <begin position="76"/>
        <end position="99"/>
    </location>
</feature>
<dbReference type="PANTHER" id="PTHR42982:SF1">
    <property type="entry name" value="SEC-INDEPENDENT PROTEIN TRANSLOCASE PROTEIN TATA"/>
    <property type="match status" value="1"/>
</dbReference>
<dbReference type="EMBL" id="JANTYZ010000002">
    <property type="protein sequence ID" value="MCS3864758.1"/>
    <property type="molecule type" value="Genomic_DNA"/>
</dbReference>
<gene>
    <name evidence="9" type="primary">tatA</name>
    <name evidence="14" type="ORF">GGP45_001927</name>
    <name evidence="12" type="ORF">GGP61_002518</name>
    <name evidence="11" type="ORF">GGP71_001782</name>
    <name evidence="13" type="ORF">GGP82_001304</name>
</gene>
<dbReference type="GO" id="GO:0033281">
    <property type="term" value="C:TAT protein transport complex"/>
    <property type="evidence" value="ECO:0007669"/>
    <property type="project" value="UniProtKB-UniRule"/>
</dbReference>
<evidence type="ECO:0000256" key="2">
    <source>
        <dbReference type="ARBA" id="ARBA00022448"/>
    </source>
</evidence>
<evidence type="ECO:0000313" key="15">
    <source>
        <dbReference type="Proteomes" id="UP001155027"/>
    </source>
</evidence>
<comment type="subunit">
    <text evidence="9">Forms a complex with TatC.</text>
</comment>
<dbReference type="EMBL" id="JANUBL010000003">
    <property type="protein sequence ID" value="MCS4121574.1"/>
    <property type="molecule type" value="Genomic_DNA"/>
</dbReference>
<keyword evidence="8 9" id="KW-0472">Membrane</keyword>
<evidence type="ECO:0000313" key="14">
    <source>
        <dbReference type="EMBL" id="MCS4121574.1"/>
    </source>
</evidence>
<comment type="subcellular location">
    <subcellularLocation>
        <location evidence="1 9">Cell membrane</location>
        <topology evidence="1 9">Single-pass membrane protein</topology>
    </subcellularLocation>
</comment>
<dbReference type="InterPro" id="IPR006312">
    <property type="entry name" value="TatA/E"/>
</dbReference>
<keyword evidence="6 9" id="KW-1133">Transmembrane helix</keyword>
<dbReference type="Proteomes" id="UP001155057">
    <property type="component" value="Unassembled WGS sequence"/>
</dbReference>
<accession>A0A9X2PWK3</accession>
<keyword evidence="3 9" id="KW-1003">Cell membrane</keyword>